<dbReference type="Pfam" id="PF06056">
    <property type="entry name" value="Terminase_5"/>
    <property type="match status" value="1"/>
</dbReference>
<sequence>MGKSKAQAVAKELFLKGKNQKEIAQLTDTTEKTIGVWVRKFGWKQEREARFIGRRTQEENLRKLISDLAAKAIRIESEMEMARTRGETNKFLELQNELNRVTDAASKWNKQLEAIAKENNISLVTYIQVMDQIFESVRQYSPKLYMDMLDFQEEHLTEVSLKLG</sequence>
<dbReference type="RefSeq" id="WP_055394779.1">
    <property type="nucleotide sequence ID" value="NZ_LCTZ01000002.1"/>
</dbReference>
<name>A0A0Q1BI12_9FLAO</name>
<proteinExistence type="predicted"/>
<keyword evidence="1" id="KW-0175">Coiled coil</keyword>
<evidence type="ECO:0000256" key="1">
    <source>
        <dbReference type="SAM" id="Coils"/>
    </source>
</evidence>
<dbReference type="Proteomes" id="UP000050827">
    <property type="component" value="Unassembled WGS sequence"/>
</dbReference>
<dbReference type="InterPro" id="IPR010332">
    <property type="entry name" value="ATPase_terminase-su_N"/>
</dbReference>
<protein>
    <recommendedName>
        <fullName evidence="2">Terminase ATPase subunit N-terminal domain-containing protein</fullName>
    </recommendedName>
</protein>
<dbReference type="OrthoDB" id="961372at2"/>
<reference evidence="3 4" key="1">
    <citation type="submission" date="2015-04" db="EMBL/GenBank/DDBJ databases">
        <title>Complete genome of flavobacterium.</title>
        <authorList>
            <person name="Kwon Y.M."/>
            <person name="Kim S.-J."/>
        </authorList>
    </citation>
    <scope>NUCLEOTIDE SEQUENCE [LARGE SCALE GENOMIC DNA]</scope>
    <source>
        <strain evidence="3 4">DK169</strain>
    </source>
</reference>
<accession>A0A0Q1BI12</accession>
<dbReference type="AlphaFoldDB" id="A0A0Q1BI12"/>
<organism evidence="3 4">
    <name type="scientific">Flagellimonas eckloniae</name>
    <dbReference type="NCBI Taxonomy" id="346185"/>
    <lineage>
        <taxon>Bacteria</taxon>
        <taxon>Pseudomonadati</taxon>
        <taxon>Bacteroidota</taxon>
        <taxon>Flavobacteriia</taxon>
        <taxon>Flavobacteriales</taxon>
        <taxon>Flavobacteriaceae</taxon>
        <taxon>Flagellimonas</taxon>
    </lineage>
</organism>
<gene>
    <name evidence="3" type="ORF">AAY42_10075</name>
</gene>
<dbReference type="STRING" id="346185.AAY42_10075"/>
<evidence type="ECO:0000313" key="3">
    <source>
        <dbReference type="EMBL" id="KQC30184.1"/>
    </source>
</evidence>
<feature type="coiled-coil region" evidence="1">
    <location>
        <begin position="91"/>
        <end position="118"/>
    </location>
</feature>
<comment type="caution">
    <text evidence="3">The sequence shown here is derived from an EMBL/GenBank/DDBJ whole genome shotgun (WGS) entry which is preliminary data.</text>
</comment>
<dbReference type="EMBL" id="LCTZ01000002">
    <property type="protein sequence ID" value="KQC30184.1"/>
    <property type="molecule type" value="Genomic_DNA"/>
</dbReference>
<evidence type="ECO:0000259" key="2">
    <source>
        <dbReference type="Pfam" id="PF06056"/>
    </source>
</evidence>
<feature type="domain" description="Terminase ATPase subunit N-terminal" evidence="2">
    <location>
        <begin position="9"/>
        <end position="45"/>
    </location>
</feature>
<keyword evidence="4" id="KW-1185">Reference proteome</keyword>
<evidence type="ECO:0000313" key="4">
    <source>
        <dbReference type="Proteomes" id="UP000050827"/>
    </source>
</evidence>